<evidence type="ECO:0000313" key="1">
    <source>
        <dbReference type="EMBL" id="CAG8784126.1"/>
    </source>
</evidence>
<reference evidence="1" key="1">
    <citation type="submission" date="2021-06" db="EMBL/GenBank/DDBJ databases">
        <authorList>
            <person name="Kallberg Y."/>
            <person name="Tangrot J."/>
            <person name="Rosling A."/>
        </authorList>
    </citation>
    <scope>NUCLEOTIDE SEQUENCE</scope>
    <source>
        <strain evidence="1">MA453B</strain>
    </source>
</reference>
<comment type="caution">
    <text evidence="1">The sequence shown here is derived from an EMBL/GenBank/DDBJ whole genome shotgun (WGS) entry which is preliminary data.</text>
</comment>
<gene>
    <name evidence="1" type="ORF">DERYTH_LOCUS20044</name>
</gene>
<evidence type="ECO:0000313" key="2">
    <source>
        <dbReference type="Proteomes" id="UP000789405"/>
    </source>
</evidence>
<dbReference type="EMBL" id="CAJVPY010022959">
    <property type="protein sequence ID" value="CAG8784126.1"/>
    <property type="molecule type" value="Genomic_DNA"/>
</dbReference>
<feature type="non-terminal residue" evidence="1">
    <location>
        <position position="43"/>
    </location>
</feature>
<dbReference type="Proteomes" id="UP000789405">
    <property type="component" value="Unassembled WGS sequence"/>
</dbReference>
<organism evidence="1 2">
    <name type="scientific">Dentiscutata erythropus</name>
    <dbReference type="NCBI Taxonomy" id="1348616"/>
    <lineage>
        <taxon>Eukaryota</taxon>
        <taxon>Fungi</taxon>
        <taxon>Fungi incertae sedis</taxon>
        <taxon>Mucoromycota</taxon>
        <taxon>Glomeromycotina</taxon>
        <taxon>Glomeromycetes</taxon>
        <taxon>Diversisporales</taxon>
        <taxon>Gigasporaceae</taxon>
        <taxon>Dentiscutata</taxon>
    </lineage>
</organism>
<proteinExistence type="predicted"/>
<protein>
    <submittedName>
        <fullName evidence="1">11608_t:CDS:1</fullName>
    </submittedName>
</protein>
<name>A0A9N9JJL1_9GLOM</name>
<keyword evidence="2" id="KW-1185">Reference proteome</keyword>
<accession>A0A9N9JJL1</accession>
<dbReference type="AlphaFoldDB" id="A0A9N9JJL1"/>
<sequence length="43" mass="5223">MEHQEDLRHNPFSHNNMNNEEEFWPHIIILQESGINKENYLSS</sequence>